<dbReference type="EMBL" id="WBPG01000002">
    <property type="protein sequence ID" value="KAB2445384.1"/>
    <property type="molecule type" value="Genomic_DNA"/>
</dbReference>
<reference evidence="5 6" key="1">
    <citation type="submission" date="2019-10" db="EMBL/GenBank/DDBJ databases">
        <title>Bacillus from the desert of Cuatro Cinegas, Coahuila.</title>
        <authorList>
            <person name="Olmedo-Alvarez G."/>
            <person name="Saldana S."/>
            <person name="Barcelo D."/>
        </authorList>
    </citation>
    <scope>NUCLEOTIDE SEQUENCE [LARGE SCALE GENOMIC DNA]</scope>
    <source>
        <strain evidence="5 6">CH155b_5T</strain>
    </source>
</reference>
<feature type="transmembrane region" description="Helical" evidence="3">
    <location>
        <begin position="123"/>
        <end position="141"/>
    </location>
</feature>
<keyword evidence="5" id="KW-0012">Acyltransferase</keyword>
<feature type="transmembrane region" description="Helical" evidence="3">
    <location>
        <begin position="82"/>
        <end position="103"/>
    </location>
</feature>
<dbReference type="RefSeq" id="WP_151623788.1">
    <property type="nucleotide sequence ID" value="NZ_WBPG01000002.1"/>
</dbReference>
<evidence type="ECO:0000313" key="6">
    <source>
        <dbReference type="Proteomes" id="UP000470409"/>
    </source>
</evidence>
<dbReference type="AlphaFoldDB" id="A0A7V7V7R7"/>
<comment type="similarity">
    <text evidence="2">Belongs to the acyltransferase 3 family.</text>
</comment>
<keyword evidence="3" id="KW-1133">Transmembrane helix</keyword>
<keyword evidence="3" id="KW-0812">Transmembrane</keyword>
<evidence type="ECO:0000256" key="2">
    <source>
        <dbReference type="ARBA" id="ARBA00007400"/>
    </source>
</evidence>
<keyword evidence="5" id="KW-0808">Transferase</keyword>
<feature type="transmembrane region" description="Helical" evidence="3">
    <location>
        <begin position="43"/>
        <end position="61"/>
    </location>
</feature>
<comment type="subcellular location">
    <subcellularLocation>
        <location evidence="1">Membrane</location>
    </subcellularLocation>
</comment>
<feature type="transmembrane region" description="Helical" evidence="3">
    <location>
        <begin position="248"/>
        <end position="266"/>
    </location>
</feature>
<dbReference type="Pfam" id="PF01757">
    <property type="entry name" value="Acyl_transf_3"/>
    <property type="match status" value="1"/>
</dbReference>
<dbReference type="Proteomes" id="UP000470409">
    <property type="component" value="Unassembled WGS sequence"/>
</dbReference>
<feature type="transmembrane region" description="Helical" evidence="3">
    <location>
        <begin position="312"/>
        <end position="332"/>
    </location>
</feature>
<name>A0A7V7V7R7_9BACI</name>
<evidence type="ECO:0000256" key="3">
    <source>
        <dbReference type="SAM" id="Phobius"/>
    </source>
</evidence>
<feature type="domain" description="Acyltransferase 3" evidence="4">
    <location>
        <begin position="19"/>
        <end position="326"/>
    </location>
</feature>
<dbReference type="InterPro" id="IPR002656">
    <property type="entry name" value="Acyl_transf_3_dom"/>
</dbReference>
<feature type="transmembrane region" description="Helical" evidence="3">
    <location>
        <begin position="21"/>
        <end position="37"/>
    </location>
</feature>
<organism evidence="5 6">
    <name type="scientific">Bacillus luti</name>
    <dbReference type="NCBI Taxonomy" id="2026191"/>
    <lineage>
        <taxon>Bacteria</taxon>
        <taxon>Bacillati</taxon>
        <taxon>Bacillota</taxon>
        <taxon>Bacilli</taxon>
        <taxon>Bacillales</taxon>
        <taxon>Bacillaceae</taxon>
        <taxon>Bacillus</taxon>
        <taxon>Bacillus cereus group</taxon>
    </lineage>
</organism>
<accession>A0A7V7V7R7</accession>
<feature type="transmembrane region" description="Helical" evidence="3">
    <location>
        <begin position="217"/>
        <end position="236"/>
    </location>
</feature>
<protein>
    <submittedName>
        <fullName evidence="5">Acyltransferase</fullName>
    </submittedName>
</protein>
<dbReference type="InterPro" id="IPR050879">
    <property type="entry name" value="Acyltransferase_3"/>
</dbReference>
<dbReference type="GO" id="GO:0016747">
    <property type="term" value="F:acyltransferase activity, transferring groups other than amino-acyl groups"/>
    <property type="evidence" value="ECO:0007669"/>
    <property type="project" value="InterPro"/>
</dbReference>
<feature type="transmembrane region" description="Helical" evidence="3">
    <location>
        <begin position="153"/>
        <end position="169"/>
    </location>
</feature>
<evidence type="ECO:0000256" key="1">
    <source>
        <dbReference type="ARBA" id="ARBA00004370"/>
    </source>
</evidence>
<feature type="transmembrane region" description="Helical" evidence="3">
    <location>
        <begin position="175"/>
        <end position="205"/>
    </location>
</feature>
<sequence length="366" mass="42417">MDKISLNLVKNDSQASSILDLLRFLSALTVFLFHFYVPLPGYQAVMVFFVLSGYFISSSVLKAIAENRWSWSDYLLKRVTRLWIVLLPALFLTYIFAKIQLGLFGEDLSPPNLKVSNYISWELFFSNLFFMQGILVKGAFGLNGPLWSLTYEFWYYLLFPCIVLIFRSNKKSKKFFYLLVSIVISIFVGQKIMGYFVIWLLGAIIPLIKSLNLEKTYLRFIILLFSTLLAIASLHYEAGSSFFLDLRVGITFTFLIYLIISFFNNYTSSIKYNIPKYLAGFSYTLYLTHYPLANFILTWRKSPLWPFEGNSLIIKAMLAILVFGYAWIIALLTEKHTDRVRKLISKLIFGKAMNKFKNKIISPNTQ</sequence>
<evidence type="ECO:0000259" key="4">
    <source>
        <dbReference type="Pfam" id="PF01757"/>
    </source>
</evidence>
<evidence type="ECO:0000313" key="5">
    <source>
        <dbReference type="EMBL" id="KAB2445384.1"/>
    </source>
</evidence>
<proteinExistence type="inferred from homology"/>
<gene>
    <name evidence="5" type="ORF">F8163_01180</name>
</gene>
<feature type="transmembrane region" description="Helical" evidence="3">
    <location>
        <begin position="278"/>
        <end position="300"/>
    </location>
</feature>
<comment type="caution">
    <text evidence="5">The sequence shown here is derived from an EMBL/GenBank/DDBJ whole genome shotgun (WGS) entry which is preliminary data.</text>
</comment>
<dbReference type="PANTHER" id="PTHR23028">
    <property type="entry name" value="ACETYLTRANSFERASE"/>
    <property type="match status" value="1"/>
</dbReference>
<keyword evidence="3" id="KW-0472">Membrane</keyword>